<dbReference type="PANTHER" id="PTHR42953:SF3">
    <property type="entry name" value="HIGH-AFFINITY ZINC UPTAKE SYSTEM PROTEIN ZNUA"/>
    <property type="match status" value="1"/>
</dbReference>
<dbReference type="InterPro" id="IPR006128">
    <property type="entry name" value="Lipoprotein_PsaA-like"/>
</dbReference>
<evidence type="ECO:0000256" key="6">
    <source>
        <dbReference type="SAM" id="SignalP"/>
    </source>
</evidence>
<dbReference type="InterPro" id="IPR050492">
    <property type="entry name" value="Bact_metal-bind_prot9"/>
</dbReference>
<dbReference type="EMBL" id="LGCL01000015">
    <property type="protein sequence ID" value="KPL79015.1"/>
    <property type="molecule type" value="Genomic_DNA"/>
</dbReference>
<dbReference type="Gene3D" id="3.40.50.1980">
    <property type="entry name" value="Nitrogenase molybdenum iron protein domain"/>
    <property type="match status" value="2"/>
</dbReference>
<gene>
    <name evidence="7" type="ORF">ADN00_03750</name>
</gene>
<dbReference type="STRING" id="1134406.ADN00_03750"/>
<organism evidence="7 8">
    <name type="scientific">Ornatilinea apprima</name>
    <dbReference type="NCBI Taxonomy" id="1134406"/>
    <lineage>
        <taxon>Bacteria</taxon>
        <taxon>Bacillati</taxon>
        <taxon>Chloroflexota</taxon>
        <taxon>Anaerolineae</taxon>
        <taxon>Anaerolineales</taxon>
        <taxon>Anaerolineaceae</taxon>
        <taxon>Ornatilinea</taxon>
    </lineage>
</organism>
<feature type="region of interest" description="Disordered" evidence="5">
    <location>
        <begin position="127"/>
        <end position="149"/>
    </location>
</feature>
<accession>A0A0P6YAT6</accession>
<sequence length="303" mass="33570">MKTRWLILTVAVLISLAGCAPAPDSAPAPLESNTLQVTVSIPPQKYFVERIGGERVTVNVMVEPGSDPHTYEPSPAQMKLLANSQVYFAVGVDFEQSWLERFQGANPQMRVVNTIEGLDLMEMATHAHEGEEHEEEDEAHASELDTHTWTSPEMVLRQAEKIYQTLAEADSAHASEYQANYEAFSIEISALQDEIRQTLEGVSSRKFLVFHPAWGYFAREFGLEQIAVEAGGQEPSAQELAAIVNEAKAENIRVVFAQPELSTRSAEVIAAEIGGEVLLISPLEENWMENMRKVAGVFEEVLK</sequence>
<dbReference type="SUPFAM" id="SSF53807">
    <property type="entry name" value="Helical backbone' metal receptor"/>
    <property type="match status" value="1"/>
</dbReference>
<evidence type="ECO:0000313" key="7">
    <source>
        <dbReference type="EMBL" id="KPL79015.1"/>
    </source>
</evidence>
<dbReference type="GO" id="GO:0046872">
    <property type="term" value="F:metal ion binding"/>
    <property type="evidence" value="ECO:0007669"/>
    <property type="project" value="InterPro"/>
</dbReference>
<dbReference type="PATRIC" id="fig|1134406.4.peg.102"/>
<evidence type="ECO:0008006" key="9">
    <source>
        <dbReference type="Google" id="ProtNLM"/>
    </source>
</evidence>
<evidence type="ECO:0000256" key="4">
    <source>
        <dbReference type="RuleBase" id="RU003512"/>
    </source>
</evidence>
<dbReference type="AlphaFoldDB" id="A0A0P6YAT6"/>
<name>A0A0P6YAT6_9CHLR</name>
<comment type="similarity">
    <text evidence="1 4">Belongs to the bacterial solute-binding protein 9 family.</text>
</comment>
<comment type="caution">
    <text evidence="7">The sequence shown here is derived from an EMBL/GenBank/DDBJ whole genome shotgun (WGS) entry which is preliminary data.</text>
</comment>
<evidence type="ECO:0000256" key="2">
    <source>
        <dbReference type="ARBA" id="ARBA00022448"/>
    </source>
</evidence>
<evidence type="ECO:0000313" key="8">
    <source>
        <dbReference type="Proteomes" id="UP000050417"/>
    </source>
</evidence>
<dbReference type="GO" id="GO:0030001">
    <property type="term" value="P:metal ion transport"/>
    <property type="evidence" value="ECO:0007669"/>
    <property type="project" value="InterPro"/>
</dbReference>
<dbReference type="PANTHER" id="PTHR42953">
    <property type="entry name" value="HIGH-AFFINITY ZINC UPTAKE SYSTEM PROTEIN ZNUA-RELATED"/>
    <property type="match status" value="1"/>
</dbReference>
<protein>
    <recommendedName>
        <fullName evidence="9">Cation ABC transporter substrate-binding protein</fullName>
    </recommendedName>
</protein>
<dbReference type="Proteomes" id="UP000050417">
    <property type="component" value="Unassembled WGS sequence"/>
</dbReference>
<dbReference type="InterPro" id="IPR006127">
    <property type="entry name" value="ZnuA-like"/>
</dbReference>
<dbReference type="GO" id="GO:0007155">
    <property type="term" value="P:cell adhesion"/>
    <property type="evidence" value="ECO:0007669"/>
    <property type="project" value="InterPro"/>
</dbReference>
<dbReference type="Pfam" id="PF01297">
    <property type="entry name" value="ZnuA"/>
    <property type="match status" value="1"/>
</dbReference>
<keyword evidence="8" id="KW-1185">Reference proteome</keyword>
<keyword evidence="3 6" id="KW-0732">Signal</keyword>
<feature type="signal peptide" evidence="6">
    <location>
        <begin position="1"/>
        <end position="22"/>
    </location>
</feature>
<dbReference type="PRINTS" id="PR00690">
    <property type="entry name" value="ADHESNFAMILY"/>
</dbReference>
<dbReference type="PROSITE" id="PS51257">
    <property type="entry name" value="PROKAR_LIPOPROTEIN"/>
    <property type="match status" value="1"/>
</dbReference>
<evidence type="ECO:0000256" key="5">
    <source>
        <dbReference type="SAM" id="MobiDB-lite"/>
    </source>
</evidence>
<evidence type="ECO:0000256" key="1">
    <source>
        <dbReference type="ARBA" id="ARBA00011028"/>
    </source>
</evidence>
<keyword evidence="2 4" id="KW-0813">Transport</keyword>
<feature type="chain" id="PRO_5006133480" description="Cation ABC transporter substrate-binding protein" evidence="6">
    <location>
        <begin position="23"/>
        <end position="303"/>
    </location>
</feature>
<proteinExistence type="inferred from homology"/>
<reference evidence="7 8" key="1">
    <citation type="submission" date="2015-07" db="EMBL/GenBank/DDBJ databases">
        <title>Genome sequence of Ornatilinea apprima DSM 23815.</title>
        <authorList>
            <person name="Hemp J."/>
            <person name="Ward L.M."/>
            <person name="Pace L.A."/>
            <person name="Fischer W.W."/>
        </authorList>
    </citation>
    <scope>NUCLEOTIDE SEQUENCE [LARGE SCALE GENOMIC DNA]</scope>
    <source>
        <strain evidence="7 8">P3M-1</strain>
    </source>
</reference>
<dbReference type="RefSeq" id="WP_075061625.1">
    <property type="nucleotide sequence ID" value="NZ_LGCL01000015.1"/>
</dbReference>
<evidence type="ECO:0000256" key="3">
    <source>
        <dbReference type="ARBA" id="ARBA00022729"/>
    </source>
</evidence>